<dbReference type="InterPro" id="IPR038078">
    <property type="entry name" value="PhoU-like_sf"/>
</dbReference>
<accession>J9C4Z4</accession>
<sequence length="195" mass="22017">FTRLLAWLAERTIPGKVGEEMDLTMPVLDERLIKSPAVALQQAKAAVEKMSSRAYTNFTKVGSLFTRYDEEVVMNVSHREELLDKMEVKIGDYLIKISDKEINDAENRAISEMLKFIGEYERIGDYTIDLMECAQQLHESEISFSGKAQEQADLCQGSGSGADTHQHRFLQQRQQGCRPCGTAGRNHRPHVRVAA</sequence>
<dbReference type="AlphaFoldDB" id="J9C4Z4"/>
<protein>
    <submittedName>
        <fullName evidence="3">Na/Pi-cotransporter II-like protein</fullName>
    </submittedName>
</protein>
<name>J9C4Z4_9ZZZZ</name>
<feature type="region of interest" description="Disordered" evidence="1">
    <location>
        <begin position="176"/>
        <end position="195"/>
    </location>
</feature>
<proteinExistence type="predicted"/>
<comment type="caution">
    <text evidence="3">The sequence shown here is derived from an EMBL/GenBank/DDBJ whole genome shotgun (WGS) entry which is preliminary data.</text>
</comment>
<evidence type="ECO:0000313" key="3">
    <source>
        <dbReference type="EMBL" id="EJW94890.1"/>
    </source>
</evidence>
<dbReference type="SUPFAM" id="SSF109755">
    <property type="entry name" value="PhoU-like"/>
    <property type="match status" value="1"/>
</dbReference>
<evidence type="ECO:0000256" key="1">
    <source>
        <dbReference type="SAM" id="MobiDB-lite"/>
    </source>
</evidence>
<dbReference type="InterPro" id="IPR026022">
    <property type="entry name" value="PhoU_dom"/>
</dbReference>
<dbReference type="Gene3D" id="1.20.58.220">
    <property type="entry name" value="Phosphate transport system protein phou homolog 2, domain 2"/>
    <property type="match status" value="1"/>
</dbReference>
<feature type="compositionally biased region" description="Basic residues" evidence="1">
    <location>
        <begin position="185"/>
        <end position="195"/>
    </location>
</feature>
<feature type="non-terminal residue" evidence="3">
    <location>
        <position position="1"/>
    </location>
</feature>
<reference evidence="3" key="1">
    <citation type="journal article" date="2012" name="PLoS ONE">
        <title>Gene sets for utilization of primary and secondary nutrition supplies in the distal gut of endangered iberian lynx.</title>
        <authorList>
            <person name="Alcaide M."/>
            <person name="Messina E."/>
            <person name="Richter M."/>
            <person name="Bargiela R."/>
            <person name="Peplies J."/>
            <person name="Huws S.A."/>
            <person name="Newbold C.J."/>
            <person name="Golyshin P.N."/>
            <person name="Simon M.A."/>
            <person name="Lopez G."/>
            <person name="Yakimov M.M."/>
            <person name="Ferrer M."/>
        </authorList>
    </citation>
    <scope>NUCLEOTIDE SEQUENCE</scope>
</reference>
<organism evidence="3">
    <name type="scientific">gut metagenome</name>
    <dbReference type="NCBI Taxonomy" id="749906"/>
    <lineage>
        <taxon>unclassified sequences</taxon>
        <taxon>metagenomes</taxon>
        <taxon>organismal metagenomes</taxon>
    </lineage>
</organism>
<dbReference type="EMBL" id="AMCI01006123">
    <property type="protein sequence ID" value="EJW94890.1"/>
    <property type="molecule type" value="Genomic_DNA"/>
</dbReference>
<gene>
    <name evidence="3" type="ORF">EVA_17002</name>
</gene>
<evidence type="ECO:0000259" key="2">
    <source>
        <dbReference type="Pfam" id="PF01895"/>
    </source>
</evidence>
<feature type="domain" description="PhoU" evidence="2">
    <location>
        <begin position="47"/>
        <end position="132"/>
    </location>
</feature>
<dbReference type="Pfam" id="PF01895">
    <property type="entry name" value="PhoU"/>
    <property type="match status" value="1"/>
</dbReference>